<dbReference type="eggNOG" id="KOG3499">
    <property type="taxonomic scope" value="Eukaryota"/>
</dbReference>
<dbReference type="GO" id="GO:0003735">
    <property type="term" value="F:structural constituent of ribosome"/>
    <property type="evidence" value="ECO:0007669"/>
    <property type="project" value="InterPro"/>
</dbReference>
<dbReference type="GO" id="GO:0006412">
    <property type="term" value="P:translation"/>
    <property type="evidence" value="ECO:0007669"/>
    <property type="project" value="InterPro"/>
</dbReference>
<dbReference type="HOGENOM" id="CLU_152057_2_0_1"/>
<reference evidence="7" key="2">
    <citation type="submission" date="2025-08" db="UniProtKB">
        <authorList>
            <consortium name="Ensembl"/>
        </authorList>
    </citation>
    <scope>IDENTIFICATION</scope>
</reference>
<dbReference type="FunFam" id="3.30.720.90:FF:000001">
    <property type="entry name" value="60S ribosomal protein L38"/>
    <property type="match status" value="1"/>
</dbReference>
<name>G1MK11_AILME</name>
<dbReference type="InterPro" id="IPR002675">
    <property type="entry name" value="Ribosomal_eL38"/>
</dbReference>
<dbReference type="GO" id="GO:0022618">
    <property type="term" value="P:protein-RNA complex assembly"/>
    <property type="evidence" value="ECO:0007669"/>
    <property type="project" value="TreeGrafter"/>
</dbReference>
<keyword evidence="8" id="KW-1185">Reference proteome</keyword>
<evidence type="ECO:0000256" key="6">
    <source>
        <dbReference type="RuleBase" id="RU003445"/>
    </source>
</evidence>
<dbReference type="InParanoid" id="G1MK11"/>
<keyword evidence="3 6" id="KW-0687">Ribonucleoprotein</keyword>
<evidence type="ECO:0000256" key="2">
    <source>
        <dbReference type="ARBA" id="ARBA00022980"/>
    </source>
</evidence>
<protein>
    <recommendedName>
        <fullName evidence="4">Large ribosomal subunit protein eL38</fullName>
    </recommendedName>
    <alternativeName>
        <fullName evidence="5">60S ribosomal protein L38</fullName>
    </alternativeName>
</protein>
<evidence type="ECO:0000256" key="3">
    <source>
        <dbReference type="ARBA" id="ARBA00023274"/>
    </source>
</evidence>
<dbReference type="PANTHER" id="PTHR10965:SF0">
    <property type="entry name" value="LARGE RIBOSOMAL SUBUNIT PROTEIN EL38"/>
    <property type="match status" value="1"/>
</dbReference>
<evidence type="ECO:0000313" key="7">
    <source>
        <dbReference type="Ensembl" id="ENSAMEP00000019696.1"/>
    </source>
</evidence>
<evidence type="ECO:0000313" key="8">
    <source>
        <dbReference type="Proteomes" id="UP000008912"/>
    </source>
</evidence>
<dbReference type="GO" id="GO:0022625">
    <property type="term" value="C:cytosolic large ribosomal subunit"/>
    <property type="evidence" value="ECO:0007669"/>
    <property type="project" value="TreeGrafter"/>
</dbReference>
<dbReference type="OMA" id="HFNITAQ"/>
<sequence length="71" mass="8261">TMPCKTEEIKDFLLRVRQKDAKSVKIKKNKDNVKFKVQCSRCLYTLVITYEVKTEKLKQALPPSSAVKEMI</sequence>
<proteinExistence type="inferred from homology"/>
<evidence type="ECO:0000256" key="4">
    <source>
        <dbReference type="ARBA" id="ARBA00035235"/>
    </source>
</evidence>
<reference evidence="7 8" key="1">
    <citation type="journal article" date="2010" name="Nature">
        <title>The sequence and de novo assembly of the giant panda genome.</title>
        <authorList>
            <person name="Li R."/>
            <person name="Fan W."/>
            <person name="Tian G."/>
            <person name="Zhu H."/>
            <person name="He L."/>
            <person name="Cai J."/>
            <person name="Huang Q."/>
            <person name="Cai Q."/>
            <person name="Li B."/>
            <person name="Bai Y."/>
            <person name="Zhang Z."/>
            <person name="Zhang Y."/>
            <person name="Wang W."/>
            <person name="Li J."/>
            <person name="Wei F."/>
            <person name="Li H."/>
            <person name="Jian M."/>
            <person name="Li J."/>
            <person name="Zhang Z."/>
            <person name="Nielsen R."/>
            <person name="Li D."/>
            <person name="Gu W."/>
            <person name="Yang Z."/>
            <person name="Xuan Z."/>
            <person name="Ryder O.A."/>
            <person name="Leung F.C."/>
            <person name="Zhou Y."/>
            <person name="Cao J."/>
            <person name="Sun X."/>
            <person name="Fu Y."/>
            <person name="Fang X."/>
            <person name="Guo X."/>
            <person name="Wang B."/>
            <person name="Hou R."/>
            <person name="Shen F."/>
            <person name="Mu B."/>
            <person name="Ni P."/>
            <person name="Lin R."/>
            <person name="Qian W."/>
            <person name="Wang G."/>
            <person name="Yu C."/>
            <person name="Nie W."/>
            <person name="Wang J."/>
            <person name="Wu Z."/>
            <person name="Liang H."/>
            <person name="Min J."/>
            <person name="Wu Q."/>
            <person name="Cheng S."/>
            <person name="Ruan J."/>
            <person name="Wang M."/>
            <person name="Shi Z."/>
            <person name="Wen M."/>
            <person name="Liu B."/>
            <person name="Ren X."/>
            <person name="Zheng H."/>
            <person name="Dong D."/>
            <person name="Cook K."/>
            <person name="Shan G."/>
            <person name="Zhang H."/>
            <person name="Kosiol C."/>
            <person name="Xie X."/>
            <person name="Lu Z."/>
            <person name="Zheng H."/>
            <person name="Li Y."/>
            <person name="Steiner C.C."/>
            <person name="Lam T.T."/>
            <person name="Lin S."/>
            <person name="Zhang Q."/>
            <person name="Li G."/>
            <person name="Tian J."/>
            <person name="Gong T."/>
            <person name="Liu H."/>
            <person name="Zhang D."/>
            <person name="Fang L."/>
            <person name="Ye C."/>
            <person name="Zhang J."/>
            <person name="Hu W."/>
            <person name="Xu A."/>
            <person name="Ren Y."/>
            <person name="Zhang G."/>
            <person name="Bruford M.W."/>
            <person name="Li Q."/>
            <person name="Ma L."/>
            <person name="Guo Y."/>
            <person name="An N."/>
            <person name="Hu Y."/>
            <person name="Zheng Y."/>
            <person name="Shi Y."/>
            <person name="Li Z."/>
            <person name="Liu Q."/>
            <person name="Chen Y."/>
            <person name="Zhao J."/>
            <person name="Qu N."/>
            <person name="Zhao S."/>
            <person name="Tian F."/>
            <person name="Wang X."/>
            <person name="Wang H."/>
            <person name="Xu L."/>
            <person name="Liu X."/>
            <person name="Vinar T."/>
            <person name="Wang Y."/>
            <person name="Lam T.W."/>
            <person name="Yiu S.M."/>
            <person name="Liu S."/>
            <person name="Zhang H."/>
            <person name="Li D."/>
            <person name="Huang Y."/>
            <person name="Wang X."/>
            <person name="Yang G."/>
            <person name="Jiang Z."/>
            <person name="Wang J."/>
            <person name="Qin N."/>
            <person name="Li L."/>
            <person name="Li J."/>
            <person name="Bolund L."/>
            <person name="Kristiansen K."/>
            <person name="Wong G.K."/>
            <person name="Olson M."/>
            <person name="Zhang X."/>
            <person name="Li S."/>
            <person name="Yang H."/>
            <person name="Wang J."/>
            <person name="Wang J."/>
        </authorList>
    </citation>
    <scope>NUCLEOTIDE SEQUENCE [LARGE SCALE GENOMIC DNA]</scope>
</reference>
<gene>
    <name evidence="7" type="primary">LOC109489184</name>
</gene>
<dbReference type="Pfam" id="PF01781">
    <property type="entry name" value="Ribosomal_L38e"/>
    <property type="match status" value="1"/>
</dbReference>
<evidence type="ECO:0000256" key="5">
    <source>
        <dbReference type="ARBA" id="ARBA00035338"/>
    </source>
</evidence>
<dbReference type="Gene3D" id="3.30.720.90">
    <property type="match status" value="1"/>
</dbReference>
<evidence type="ECO:0000256" key="1">
    <source>
        <dbReference type="ARBA" id="ARBA00007803"/>
    </source>
</evidence>
<reference evidence="7" key="3">
    <citation type="submission" date="2025-09" db="UniProtKB">
        <authorList>
            <consortium name="Ensembl"/>
        </authorList>
    </citation>
    <scope>IDENTIFICATION</scope>
</reference>
<organism evidence="7 8">
    <name type="scientific">Ailuropoda melanoleuca</name>
    <name type="common">Giant panda</name>
    <dbReference type="NCBI Taxonomy" id="9646"/>
    <lineage>
        <taxon>Eukaryota</taxon>
        <taxon>Metazoa</taxon>
        <taxon>Chordata</taxon>
        <taxon>Craniata</taxon>
        <taxon>Vertebrata</taxon>
        <taxon>Euteleostomi</taxon>
        <taxon>Mammalia</taxon>
        <taxon>Eutheria</taxon>
        <taxon>Laurasiatheria</taxon>
        <taxon>Carnivora</taxon>
        <taxon>Caniformia</taxon>
        <taxon>Ursidae</taxon>
        <taxon>Ailuropoda</taxon>
    </lineage>
</organism>
<dbReference type="Proteomes" id="UP000008912">
    <property type="component" value="Unassembled WGS sequence"/>
</dbReference>
<accession>G1MK11</accession>
<keyword evidence="2 6" id="KW-0689">Ribosomal protein</keyword>
<dbReference type="InterPro" id="IPR038464">
    <property type="entry name" value="Ribosomal_eL38_sf"/>
</dbReference>
<dbReference type="Ensembl" id="ENSAMET00000020465.2">
    <property type="protein sequence ID" value="ENSAMEP00000019696.1"/>
    <property type="gene ID" value="ENSAMEG00000027344.1"/>
</dbReference>
<comment type="similarity">
    <text evidence="1 6">Belongs to the eukaryotic ribosomal protein eL38 family.</text>
</comment>
<dbReference type="PANTHER" id="PTHR10965">
    <property type="entry name" value="60S RIBOSOMAL PROTEIN L38"/>
    <property type="match status" value="1"/>
</dbReference>
<dbReference type="STRING" id="9646.ENSAMEP00000019696"/>
<dbReference type="AlphaFoldDB" id="G1MK11"/>
<dbReference type="GeneTree" id="ENSGT00390000003718"/>